<dbReference type="EMBL" id="GL871519">
    <property type="protein sequence ID" value="EGC28917.1"/>
    <property type="molecule type" value="Genomic_DNA"/>
</dbReference>
<dbReference type="GeneID" id="10506942"/>
<proteinExistence type="predicted"/>
<organism evidence="1 2">
    <name type="scientific">Dictyostelium purpureum</name>
    <name type="common">Slime mold</name>
    <dbReference type="NCBI Taxonomy" id="5786"/>
    <lineage>
        <taxon>Eukaryota</taxon>
        <taxon>Amoebozoa</taxon>
        <taxon>Evosea</taxon>
        <taxon>Eumycetozoa</taxon>
        <taxon>Dictyostelia</taxon>
        <taxon>Dictyosteliales</taxon>
        <taxon>Dictyosteliaceae</taxon>
        <taxon>Dictyostelium</taxon>
    </lineage>
</organism>
<reference evidence="2" key="1">
    <citation type="journal article" date="2011" name="Genome Biol.">
        <title>Comparative genomics of the social amoebae Dictyostelium discoideum and Dictyostelium purpureum.</title>
        <authorList>
            <consortium name="US DOE Joint Genome Institute (JGI-PGF)"/>
            <person name="Sucgang R."/>
            <person name="Kuo A."/>
            <person name="Tian X."/>
            <person name="Salerno W."/>
            <person name="Parikh A."/>
            <person name="Feasley C.L."/>
            <person name="Dalin E."/>
            <person name="Tu H."/>
            <person name="Huang E."/>
            <person name="Barry K."/>
            <person name="Lindquist E."/>
            <person name="Shapiro H."/>
            <person name="Bruce D."/>
            <person name="Schmutz J."/>
            <person name="Salamov A."/>
            <person name="Fey P."/>
            <person name="Gaudet P."/>
            <person name="Anjard C."/>
            <person name="Babu M.M."/>
            <person name="Basu S."/>
            <person name="Bushmanova Y."/>
            <person name="van der Wel H."/>
            <person name="Katoh-Kurasawa M."/>
            <person name="Dinh C."/>
            <person name="Coutinho P.M."/>
            <person name="Saito T."/>
            <person name="Elias M."/>
            <person name="Schaap P."/>
            <person name="Kay R.R."/>
            <person name="Henrissat B."/>
            <person name="Eichinger L."/>
            <person name="Rivero F."/>
            <person name="Putnam N.H."/>
            <person name="West C.M."/>
            <person name="Loomis W.F."/>
            <person name="Chisholm R.L."/>
            <person name="Shaulsky G."/>
            <person name="Strassmann J.E."/>
            <person name="Queller D.C."/>
            <person name="Kuspa A."/>
            <person name="Grigoriev I.V."/>
        </authorList>
    </citation>
    <scope>NUCLEOTIDE SEQUENCE [LARGE SCALE GENOMIC DNA]</scope>
    <source>
        <strain evidence="2">QSDP1</strain>
    </source>
</reference>
<accession>F1A4G5</accession>
<sequence length="126" mass="14021">MFDLVECAYFLDNIEPTFLPNYTNNNKKPYNININNTTAASSSSSFSLNNSKSNNFTTTVALAFSLKNSYSNNNTTKAAPEPTTFSLKNSNKLFLATFLYEEFASSGTLSDKAMSLFYSLFSSIIY</sequence>
<keyword evidence="2" id="KW-1185">Reference proteome</keyword>
<dbReference type="KEGG" id="dpp:DICPUDRAFT_85025"/>
<evidence type="ECO:0000313" key="2">
    <source>
        <dbReference type="Proteomes" id="UP000001064"/>
    </source>
</evidence>
<protein>
    <submittedName>
        <fullName evidence="1">Uncharacterized protein</fullName>
    </submittedName>
</protein>
<name>F1A4G5_DICPU</name>
<dbReference type="AlphaFoldDB" id="F1A4G5"/>
<dbReference type="Proteomes" id="UP000001064">
    <property type="component" value="Unassembled WGS sequence"/>
</dbReference>
<evidence type="ECO:0000313" key="1">
    <source>
        <dbReference type="EMBL" id="EGC28917.1"/>
    </source>
</evidence>
<dbReference type="RefSeq" id="XP_003294562.1">
    <property type="nucleotide sequence ID" value="XM_003294514.1"/>
</dbReference>
<gene>
    <name evidence="1" type="ORF">DICPUDRAFT_85025</name>
</gene>
<dbReference type="VEuPathDB" id="AmoebaDB:DICPUDRAFT_85025"/>
<dbReference type="InParanoid" id="F1A4G5"/>